<dbReference type="Proteomes" id="UP000233256">
    <property type="component" value="Unassembled WGS sequence"/>
</dbReference>
<dbReference type="PANTHER" id="PTHR38133">
    <property type="entry name" value="SLR1429 PROTEIN"/>
    <property type="match status" value="1"/>
</dbReference>
<dbReference type="AlphaFoldDB" id="A0A2N1PP36"/>
<accession>A0A2N1PP36</accession>
<reference evidence="4 5" key="1">
    <citation type="journal article" date="2017" name="ISME J.">
        <title>Potential for microbial H2 and metal transformations associated with novel bacteria and archaea in deep terrestrial subsurface sediments.</title>
        <authorList>
            <person name="Hernsdorf A.W."/>
            <person name="Amano Y."/>
            <person name="Miyakawa K."/>
            <person name="Ise K."/>
            <person name="Suzuki Y."/>
            <person name="Anantharaman K."/>
            <person name="Probst A."/>
            <person name="Burstein D."/>
            <person name="Thomas B.C."/>
            <person name="Banfield J.F."/>
        </authorList>
    </citation>
    <scope>NUCLEOTIDE SEQUENCE [LARGE SCALE GENOMIC DNA]</scope>
    <source>
        <strain evidence="4">HGW-Wallbacteria-1</strain>
    </source>
</reference>
<dbReference type="InterPro" id="IPR007527">
    <property type="entry name" value="Znf_SWIM"/>
</dbReference>
<feature type="domain" description="SWIM-type" evidence="3">
    <location>
        <begin position="127"/>
        <end position="162"/>
    </location>
</feature>
<dbReference type="EMBL" id="PGXC01000008">
    <property type="protein sequence ID" value="PKK90080.1"/>
    <property type="molecule type" value="Genomic_DNA"/>
</dbReference>
<organism evidence="4 5">
    <name type="scientific">Candidatus Wallbacteria bacterium HGW-Wallbacteria-1</name>
    <dbReference type="NCBI Taxonomy" id="2013854"/>
    <lineage>
        <taxon>Bacteria</taxon>
        <taxon>Candidatus Walliibacteriota</taxon>
    </lineage>
</organism>
<feature type="region of interest" description="Disordered" evidence="2">
    <location>
        <begin position="195"/>
        <end position="218"/>
    </location>
</feature>
<keyword evidence="1" id="KW-0863">Zinc-finger</keyword>
<comment type="caution">
    <text evidence="4">The sequence shown here is derived from an EMBL/GenBank/DDBJ whole genome shotgun (WGS) entry which is preliminary data.</text>
</comment>
<evidence type="ECO:0000313" key="5">
    <source>
        <dbReference type="Proteomes" id="UP000233256"/>
    </source>
</evidence>
<proteinExistence type="predicted"/>
<evidence type="ECO:0000259" key="3">
    <source>
        <dbReference type="PROSITE" id="PS50966"/>
    </source>
</evidence>
<dbReference type="GO" id="GO:0008270">
    <property type="term" value="F:zinc ion binding"/>
    <property type="evidence" value="ECO:0007669"/>
    <property type="project" value="UniProtKB-KW"/>
</dbReference>
<name>A0A2N1PP36_9BACT</name>
<dbReference type="PROSITE" id="PS50966">
    <property type="entry name" value="ZF_SWIM"/>
    <property type="match status" value="1"/>
</dbReference>
<keyword evidence="1" id="KW-0862">Zinc</keyword>
<evidence type="ECO:0000256" key="1">
    <source>
        <dbReference type="PROSITE-ProRule" id="PRU00325"/>
    </source>
</evidence>
<sequence length="290" mass="32349">MILKDMNGIRARTRKGSFGRNWWSEYFSDLFEKGLDRIEIRKGRNSARSGGLVKLELESGKISFSFKEQVGSIVRGSLSPKRNVDLMSGELINLLSTGSLNISFLMAGSMAPESMEIINHCLLGDNSENDNCNHEHPVIMKCSCGEGTMPCRHVLAAAYITAESMDSDPFLLLDFLGIQKDVLLDRALPSEVTDKRHLPDDSIDEETSREIRPEGKSSIHDRFMPMAENFWHPGTIITENQNEEPGLDSKMLQEIIAEISNGWAGDLDPAVELKSMYARSAAWATCFNES</sequence>
<protein>
    <recommendedName>
        <fullName evidence="3">SWIM-type domain-containing protein</fullName>
    </recommendedName>
</protein>
<keyword evidence="1" id="KW-0479">Metal-binding</keyword>
<evidence type="ECO:0000256" key="2">
    <source>
        <dbReference type="SAM" id="MobiDB-lite"/>
    </source>
</evidence>
<dbReference type="PANTHER" id="PTHR38133:SF1">
    <property type="entry name" value="SLR1429 PROTEIN"/>
    <property type="match status" value="1"/>
</dbReference>
<gene>
    <name evidence="4" type="ORF">CVV64_11215</name>
</gene>
<evidence type="ECO:0000313" key="4">
    <source>
        <dbReference type="EMBL" id="PKK90080.1"/>
    </source>
</evidence>